<feature type="compositionally biased region" description="Acidic residues" evidence="1">
    <location>
        <begin position="45"/>
        <end position="64"/>
    </location>
</feature>
<evidence type="ECO:0000313" key="3">
    <source>
        <dbReference type="EMBL" id="ROR95819.1"/>
    </source>
</evidence>
<evidence type="ECO:0000313" key="4">
    <source>
        <dbReference type="Proteomes" id="UP000275356"/>
    </source>
</evidence>
<feature type="compositionally biased region" description="Low complexity" evidence="1">
    <location>
        <begin position="31"/>
        <end position="44"/>
    </location>
</feature>
<dbReference type="PROSITE" id="PS51257">
    <property type="entry name" value="PROKAR_LIPOPROTEIN"/>
    <property type="match status" value="1"/>
</dbReference>
<keyword evidence="2" id="KW-0732">Signal</keyword>
<gene>
    <name evidence="3" type="ORF">EDD28_0381</name>
</gene>
<proteinExistence type="predicted"/>
<evidence type="ECO:0000256" key="1">
    <source>
        <dbReference type="SAM" id="MobiDB-lite"/>
    </source>
</evidence>
<evidence type="ECO:0000256" key="2">
    <source>
        <dbReference type="SAM" id="SignalP"/>
    </source>
</evidence>
<accession>A0A3N2D7Q7</accession>
<evidence type="ECO:0008006" key="5">
    <source>
        <dbReference type="Google" id="ProtNLM"/>
    </source>
</evidence>
<keyword evidence="4" id="KW-1185">Reference proteome</keyword>
<feature type="chain" id="PRO_5038490042" description="Lipoprotein" evidence="2">
    <location>
        <begin position="18"/>
        <end position="255"/>
    </location>
</feature>
<feature type="region of interest" description="Disordered" evidence="1">
    <location>
        <begin position="25"/>
        <end position="69"/>
    </location>
</feature>
<protein>
    <recommendedName>
        <fullName evidence="5">Lipoprotein</fullName>
    </recommendedName>
</protein>
<feature type="signal peptide" evidence="2">
    <location>
        <begin position="1"/>
        <end position="17"/>
    </location>
</feature>
<organism evidence="3 4">
    <name type="scientific">Salana multivorans</name>
    <dbReference type="NCBI Taxonomy" id="120377"/>
    <lineage>
        <taxon>Bacteria</taxon>
        <taxon>Bacillati</taxon>
        <taxon>Actinomycetota</taxon>
        <taxon>Actinomycetes</taxon>
        <taxon>Micrococcales</taxon>
        <taxon>Beutenbergiaceae</taxon>
        <taxon>Salana</taxon>
    </lineage>
</organism>
<dbReference type="AlphaFoldDB" id="A0A3N2D7Q7"/>
<name>A0A3N2D7Q7_9MICO</name>
<comment type="caution">
    <text evidence="3">The sequence shown here is derived from an EMBL/GenBank/DDBJ whole genome shotgun (WGS) entry which is preliminary data.</text>
</comment>
<sequence>MRSAQRRIVTISTAALAAVLLASCGTSGNGASEETTTPESSETAETPDAEPTETESEPEPEEETSSSTALSTNYAAEAVDFGEPGATTDPGTQLAFGQPAWVNQTENFGEEETTGGVGVSILAIQELDASMFDDYENAEEFAGLQPYAIIYQVQWLYDAPEGYKPTSPALFPIHEDGSDAQYLVSGMFTTMFSSPGDSCGLQLPPYDEATRTLVTCMVGLGSGQPLVGAMFNGESYGAFFATDGNPYVGSPIVWR</sequence>
<dbReference type="Proteomes" id="UP000275356">
    <property type="component" value="Unassembled WGS sequence"/>
</dbReference>
<reference evidence="3 4" key="1">
    <citation type="submission" date="2018-11" db="EMBL/GenBank/DDBJ databases">
        <title>Sequencing the genomes of 1000 actinobacteria strains.</title>
        <authorList>
            <person name="Klenk H.-P."/>
        </authorList>
    </citation>
    <scope>NUCLEOTIDE SEQUENCE [LARGE SCALE GENOMIC DNA]</scope>
    <source>
        <strain evidence="3 4">DSM 13521</strain>
    </source>
</reference>
<dbReference type="EMBL" id="RKHQ01000001">
    <property type="protein sequence ID" value="ROR95819.1"/>
    <property type="molecule type" value="Genomic_DNA"/>
</dbReference>